<dbReference type="EMBL" id="GDHC01017765">
    <property type="protein sequence ID" value="JAQ00864.1"/>
    <property type="molecule type" value="Transcribed_RNA"/>
</dbReference>
<feature type="region of interest" description="Disordered" evidence="2">
    <location>
        <begin position="1"/>
        <end position="32"/>
    </location>
</feature>
<gene>
    <name evidence="3" type="primary">snx4</name>
    <name evidence="3" type="ORF">CM83_47564</name>
    <name evidence="4" type="ORF">g.54651</name>
    <name evidence="5" type="ORF">g.54654</name>
</gene>
<reference evidence="3" key="2">
    <citation type="submission" date="2014-07" db="EMBL/GenBank/DDBJ databases">
        <authorList>
            <person name="Hull J."/>
        </authorList>
    </citation>
    <scope>NUCLEOTIDE SEQUENCE</scope>
</reference>
<proteinExistence type="predicted"/>
<protein>
    <submittedName>
        <fullName evidence="3">Sorting nexin-4</fullName>
    </submittedName>
</protein>
<sequence>MDQSPPIPPPTLSQEPQAIQQSSGASTNTTDEIIQEDVSAPAELQVETTHVNPVIGESSLNVISPAPQSQQVVEPAKTDAIVKPAEVEAVMTPSLTSTTPALIPDLEQISNVDVTELTTQIMDMINQEEDENDLTKTTLMKKNVELQEFMVKLIELLREKTNLSANLERQNTALTSQAKSLRDVINITKDLLNIRNMEVDHLHVDMGAMEKCIKEERERHNMAVQRLSEAMSLNDRLKQEYLNQMELFGKLRDKYNEKVMFLTKENQRLKELVKETHPEPEVSTSQEIIIQPNAVAPEETNGIL</sequence>
<name>A0A0A9Y0D0_LYGHE</name>
<evidence type="ECO:0000256" key="2">
    <source>
        <dbReference type="SAM" id="MobiDB-lite"/>
    </source>
</evidence>
<evidence type="ECO:0000313" key="3">
    <source>
        <dbReference type="EMBL" id="JAG25081.1"/>
    </source>
</evidence>
<reference evidence="3" key="1">
    <citation type="journal article" date="2014" name="PLoS ONE">
        <title>Transcriptome-Based Identification of ABC Transporters in the Western Tarnished Plant Bug Lygus hesperus.</title>
        <authorList>
            <person name="Hull J.J."/>
            <person name="Chaney K."/>
            <person name="Geib S.M."/>
            <person name="Fabrick J.A."/>
            <person name="Brent C.S."/>
            <person name="Walsh D."/>
            <person name="Lavine L.C."/>
        </authorList>
    </citation>
    <scope>NUCLEOTIDE SEQUENCE</scope>
</reference>
<accession>A0A0A9Y0D0</accession>
<feature type="compositionally biased region" description="Pro residues" evidence="2">
    <location>
        <begin position="1"/>
        <end position="11"/>
    </location>
</feature>
<feature type="coiled-coil region" evidence="1">
    <location>
        <begin position="150"/>
        <end position="184"/>
    </location>
</feature>
<keyword evidence="1" id="KW-0175">Coiled coil</keyword>
<evidence type="ECO:0000313" key="5">
    <source>
        <dbReference type="EMBL" id="JAQ03529.1"/>
    </source>
</evidence>
<dbReference type="EMBL" id="GBHO01018523">
    <property type="protein sequence ID" value="JAG25081.1"/>
    <property type="molecule type" value="Transcribed_RNA"/>
</dbReference>
<organism evidence="3">
    <name type="scientific">Lygus hesperus</name>
    <name type="common">Western plant bug</name>
    <dbReference type="NCBI Taxonomy" id="30085"/>
    <lineage>
        <taxon>Eukaryota</taxon>
        <taxon>Metazoa</taxon>
        <taxon>Ecdysozoa</taxon>
        <taxon>Arthropoda</taxon>
        <taxon>Hexapoda</taxon>
        <taxon>Insecta</taxon>
        <taxon>Pterygota</taxon>
        <taxon>Neoptera</taxon>
        <taxon>Paraneoptera</taxon>
        <taxon>Hemiptera</taxon>
        <taxon>Heteroptera</taxon>
        <taxon>Panheteroptera</taxon>
        <taxon>Cimicomorpha</taxon>
        <taxon>Miridae</taxon>
        <taxon>Mirini</taxon>
        <taxon>Lygus</taxon>
    </lineage>
</organism>
<dbReference type="EMBL" id="GDHC01015100">
    <property type="protein sequence ID" value="JAQ03529.1"/>
    <property type="molecule type" value="Transcribed_RNA"/>
</dbReference>
<dbReference type="AlphaFoldDB" id="A0A0A9Y0D0"/>
<reference evidence="4" key="3">
    <citation type="journal article" date="2016" name="Gigascience">
        <title>De novo construction of an expanded transcriptome assembly for the western tarnished plant bug, Lygus hesperus.</title>
        <authorList>
            <person name="Tassone E.E."/>
            <person name="Geib S.M."/>
            <person name="Hall B."/>
            <person name="Fabrick J.A."/>
            <person name="Brent C.S."/>
            <person name="Hull J.J."/>
        </authorList>
    </citation>
    <scope>NUCLEOTIDE SEQUENCE</scope>
</reference>
<evidence type="ECO:0000313" key="4">
    <source>
        <dbReference type="EMBL" id="JAQ00864.1"/>
    </source>
</evidence>
<evidence type="ECO:0000256" key="1">
    <source>
        <dbReference type="SAM" id="Coils"/>
    </source>
</evidence>
<feature type="compositionally biased region" description="Polar residues" evidence="2">
    <location>
        <begin position="12"/>
        <end position="32"/>
    </location>
</feature>